<protein>
    <submittedName>
        <fullName evidence="1">Uncharacterized protein</fullName>
    </submittedName>
</protein>
<accession>A0A8R7PCY4</accession>
<dbReference type="EnsemblPlants" id="TuG1812G0200002287.01.T01">
    <property type="protein sequence ID" value="TuG1812G0200002287.01.T01.cds315941"/>
    <property type="gene ID" value="TuG1812G0200002287.01"/>
</dbReference>
<reference evidence="2" key="1">
    <citation type="journal article" date="2013" name="Nature">
        <title>Draft genome of the wheat A-genome progenitor Triticum urartu.</title>
        <authorList>
            <person name="Ling H.Q."/>
            <person name="Zhao S."/>
            <person name="Liu D."/>
            <person name="Wang J."/>
            <person name="Sun H."/>
            <person name="Zhang C."/>
            <person name="Fan H."/>
            <person name="Li D."/>
            <person name="Dong L."/>
            <person name="Tao Y."/>
            <person name="Gao C."/>
            <person name="Wu H."/>
            <person name="Li Y."/>
            <person name="Cui Y."/>
            <person name="Guo X."/>
            <person name="Zheng S."/>
            <person name="Wang B."/>
            <person name="Yu K."/>
            <person name="Liang Q."/>
            <person name="Yang W."/>
            <person name="Lou X."/>
            <person name="Chen J."/>
            <person name="Feng M."/>
            <person name="Jian J."/>
            <person name="Zhang X."/>
            <person name="Luo G."/>
            <person name="Jiang Y."/>
            <person name="Liu J."/>
            <person name="Wang Z."/>
            <person name="Sha Y."/>
            <person name="Zhang B."/>
            <person name="Wu H."/>
            <person name="Tang D."/>
            <person name="Shen Q."/>
            <person name="Xue P."/>
            <person name="Zou S."/>
            <person name="Wang X."/>
            <person name="Liu X."/>
            <person name="Wang F."/>
            <person name="Yang Y."/>
            <person name="An X."/>
            <person name="Dong Z."/>
            <person name="Zhang K."/>
            <person name="Zhang X."/>
            <person name="Luo M.C."/>
            <person name="Dvorak J."/>
            <person name="Tong Y."/>
            <person name="Wang J."/>
            <person name="Yang H."/>
            <person name="Li Z."/>
            <person name="Wang D."/>
            <person name="Zhang A."/>
            <person name="Wang J."/>
        </authorList>
    </citation>
    <scope>NUCLEOTIDE SEQUENCE</scope>
    <source>
        <strain evidence="2">cv. G1812</strain>
    </source>
</reference>
<gene>
    <name evidence="1" type="primary">LOC125541402</name>
</gene>
<reference evidence="1" key="3">
    <citation type="submission" date="2022-06" db="UniProtKB">
        <authorList>
            <consortium name="EnsemblPlants"/>
        </authorList>
    </citation>
    <scope>IDENTIFICATION</scope>
</reference>
<dbReference type="Proteomes" id="UP000015106">
    <property type="component" value="Chromosome 2"/>
</dbReference>
<proteinExistence type="predicted"/>
<dbReference type="Gramene" id="TuG1812G0200002287.01.T01">
    <property type="protein sequence ID" value="TuG1812G0200002287.01.T01.cds315941"/>
    <property type="gene ID" value="TuG1812G0200002287.01"/>
</dbReference>
<keyword evidence="2" id="KW-1185">Reference proteome</keyword>
<dbReference type="AlphaFoldDB" id="A0A8R7PCY4"/>
<organism evidence="1 2">
    <name type="scientific">Triticum urartu</name>
    <name type="common">Red wild einkorn</name>
    <name type="synonym">Crithodium urartu</name>
    <dbReference type="NCBI Taxonomy" id="4572"/>
    <lineage>
        <taxon>Eukaryota</taxon>
        <taxon>Viridiplantae</taxon>
        <taxon>Streptophyta</taxon>
        <taxon>Embryophyta</taxon>
        <taxon>Tracheophyta</taxon>
        <taxon>Spermatophyta</taxon>
        <taxon>Magnoliopsida</taxon>
        <taxon>Liliopsida</taxon>
        <taxon>Poales</taxon>
        <taxon>Poaceae</taxon>
        <taxon>BOP clade</taxon>
        <taxon>Pooideae</taxon>
        <taxon>Triticodae</taxon>
        <taxon>Triticeae</taxon>
        <taxon>Triticinae</taxon>
        <taxon>Triticum</taxon>
    </lineage>
</organism>
<evidence type="ECO:0000313" key="1">
    <source>
        <dbReference type="EnsemblPlants" id="TuG1812G0200002287.01.T01.cds315941"/>
    </source>
</evidence>
<name>A0A8R7PCY4_TRIUA</name>
<reference evidence="1" key="2">
    <citation type="submission" date="2018-03" db="EMBL/GenBank/DDBJ databases">
        <title>The Triticum urartu genome reveals the dynamic nature of wheat genome evolution.</title>
        <authorList>
            <person name="Ling H."/>
            <person name="Ma B."/>
            <person name="Shi X."/>
            <person name="Liu H."/>
            <person name="Dong L."/>
            <person name="Sun H."/>
            <person name="Cao Y."/>
            <person name="Gao Q."/>
            <person name="Zheng S."/>
            <person name="Li Y."/>
            <person name="Yu Y."/>
            <person name="Du H."/>
            <person name="Qi M."/>
            <person name="Li Y."/>
            <person name="Yu H."/>
            <person name="Cui Y."/>
            <person name="Wang N."/>
            <person name="Chen C."/>
            <person name="Wu H."/>
            <person name="Zhao Y."/>
            <person name="Zhang J."/>
            <person name="Li Y."/>
            <person name="Zhou W."/>
            <person name="Zhang B."/>
            <person name="Hu W."/>
            <person name="Eijk M."/>
            <person name="Tang J."/>
            <person name="Witsenboer H."/>
            <person name="Zhao S."/>
            <person name="Li Z."/>
            <person name="Zhang A."/>
            <person name="Wang D."/>
            <person name="Liang C."/>
        </authorList>
    </citation>
    <scope>NUCLEOTIDE SEQUENCE [LARGE SCALE GENOMIC DNA]</scope>
    <source>
        <strain evidence="1">cv. G1812</strain>
    </source>
</reference>
<evidence type="ECO:0000313" key="2">
    <source>
        <dbReference type="Proteomes" id="UP000015106"/>
    </source>
</evidence>
<sequence>MACRTHPSMDLPFLPLQRHPAQWHHLREATDPGKRRAASVAGVGSVARAEDGVPEPLHQEPPAVDAVHVVGAAVGCVGDIPDEPACSTAVAVDPETEVGDLRGRRWRVTGVPRVHQRVGGQLRKLVPQHDHHPVHPGVAVRRPQHPLPAGAVLRRGERIRTPPWALRAAIPDPRVRDGDPDHGRECEVVEAAHGAAELLHLHVR</sequence>